<reference evidence="3 4" key="1">
    <citation type="submission" date="2018-08" db="EMBL/GenBank/DDBJ databases">
        <title>Salinimonas sediminis sp. nov., a piezophilic bacterium isolated from a deep-sea sediment sample from the New Britain Trench.</title>
        <authorList>
            <person name="Cao J."/>
        </authorList>
    </citation>
    <scope>NUCLEOTIDE SEQUENCE [LARGE SCALE GENOMIC DNA]</scope>
    <source>
        <strain evidence="3 4">N102</strain>
    </source>
</reference>
<dbReference type="Pfam" id="PF06439">
    <property type="entry name" value="3keto-disac_hyd"/>
    <property type="match status" value="1"/>
</dbReference>
<sequence>MVVNVRQCVSVTLSVLLFTSFTVSGNDKQSATSASVAAEKPNTLNEAEKNAGWTLLFDGKSTLGWHTFQQPEGTPSWKVVDGTLTVDPGASGVQHGDLATDKAYENYELKFEWKSPENGNSGVFINVQEDAEHPIAWQTGLEYQLLGVAHADNDDSAKKTGEIFGYTSQIATSPAHGDGQWNQSSIRQTDGKVEFYLNGNLTTRVDIYSEQWKNWVATSRFKDFPAFGASAKGHIVLQEWTSTIYFRNMKLRTL</sequence>
<dbReference type="Gene3D" id="2.60.120.560">
    <property type="entry name" value="Exo-inulinase, domain 1"/>
    <property type="match status" value="1"/>
</dbReference>
<protein>
    <submittedName>
        <fullName evidence="3">DUF1080 domain-containing protein</fullName>
    </submittedName>
</protein>
<dbReference type="AlphaFoldDB" id="A0A346NLC8"/>
<evidence type="ECO:0000313" key="3">
    <source>
        <dbReference type="EMBL" id="AXR06335.1"/>
    </source>
</evidence>
<feature type="chain" id="PRO_5016756796" evidence="1">
    <location>
        <begin position="26"/>
        <end position="254"/>
    </location>
</feature>
<accession>A0A346NLC8</accession>
<dbReference type="OrthoDB" id="176168at2"/>
<proteinExistence type="predicted"/>
<dbReference type="KEGG" id="salm:D0Y50_08130"/>
<keyword evidence="4" id="KW-1185">Reference proteome</keyword>
<dbReference type="EMBL" id="CP031769">
    <property type="protein sequence ID" value="AXR06335.1"/>
    <property type="molecule type" value="Genomic_DNA"/>
</dbReference>
<organism evidence="3 4">
    <name type="scientific">Salinimonas sediminis</name>
    <dbReference type="NCBI Taxonomy" id="2303538"/>
    <lineage>
        <taxon>Bacteria</taxon>
        <taxon>Pseudomonadati</taxon>
        <taxon>Pseudomonadota</taxon>
        <taxon>Gammaproteobacteria</taxon>
        <taxon>Alteromonadales</taxon>
        <taxon>Alteromonadaceae</taxon>
        <taxon>Alteromonas/Salinimonas group</taxon>
        <taxon>Salinimonas</taxon>
    </lineage>
</organism>
<dbReference type="GO" id="GO:0016787">
    <property type="term" value="F:hydrolase activity"/>
    <property type="evidence" value="ECO:0007669"/>
    <property type="project" value="InterPro"/>
</dbReference>
<feature type="signal peptide" evidence="1">
    <location>
        <begin position="1"/>
        <end position="25"/>
    </location>
</feature>
<keyword evidence="1" id="KW-0732">Signal</keyword>
<gene>
    <name evidence="3" type="ORF">D0Y50_08130</name>
</gene>
<evidence type="ECO:0000256" key="1">
    <source>
        <dbReference type="SAM" id="SignalP"/>
    </source>
</evidence>
<feature type="domain" description="3-keto-alpha-glucoside-1,2-lyase/3-keto-2-hydroxy-glucal hydratase" evidence="2">
    <location>
        <begin position="52"/>
        <end position="252"/>
    </location>
</feature>
<evidence type="ECO:0000313" key="4">
    <source>
        <dbReference type="Proteomes" id="UP000262073"/>
    </source>
</evidence>
<dbReference type="Proteomes" id="UP000262073">
    <property type="component" value="Chromosome"/>
</dbReference>
<evidence type="ECO:0000259" key="2">
    <source>
        <dbReference type="Pfam" id="PF06439"/>
    </source>
</evidence>
<dbReference type="RefSeq" id="WP_117316376.1">
    <property type="nucleotide sequence ID" value="NZ_CP031769.1"/>
</dbReference>
<dbReference type="InterPro" id="IPR010496">
    <property type="entry name" value="AL/BT2_dom"/>
</dbReference>
<name>A0A346NLC8_9ALTE</name>